<keyword evidence="4" id="KW-1185">Reference proteome</keyword>
<dbReference type="InterPro" id="IPR047057">
    <property type="entry name" value="MerR_fam"/>
</dbReference>
<dbReference type="SUPFAM" id="SSF46955">
    <property type="entry name" value="Putative DNA-binding domain"/>
    <property type="match status" value="1"/>
</dbReference>
<dbReference type="Pfam" id="PF13411">
    <property type="entry name" value="MerR_1"/>
    <property type="match status" value="1"/>
</dbReference>
<sequence>MDMKMAELAQRSGLSVATIKYYLREGLLAPGRRTSVNQAVYDDAHLERLRLIRALAKIAGLPLQTIRAVIDSVDGQSSVLHAMAVTQDALVGDVEEEEPVSDEGRLEALTEAERVLDETIRARGWECEPGSPAHRAAVRAVAQLHEEGLTALVGRLDDYAQAADAVGRTDLEAVTGAASLEETIRGVVLGSVMRRPMLDALVLLAQQHYARQHATI</sequence>
<dbReference type="PANTHER" id="PTHR30204">
    <property type="entry name" value="REDOX-CYCLING DRUG-SENSING TRANSCRIPTIONAL ACTIVATOR SOXR"/>
    <property type="match status" value="1"/>
</dbReference>
<evidence type="ECO:0000256" key="1">
    <source>
        <dbReference type="ARBA" id="ARBA00023125"/>
    </source>
</evidence>
<dbReference type="Gene3D" id="1.10.1660.10">
    <property type="match status" value="1"/>
</dbReference>
<reference evidence="3 4" key="1">
    <citation type="submission" date="2023-04" db="EMBL/GenBank/DDBJ databases">
        <title>Funneling lignin-derived compounds into biodiesel using alkali-halophilic Citricoccus sp. P2.</title>
        <authorList>
            <person name="Luo C.-B."/>
        </authorList>
    </citation>
    <scope>NUCLEOTIDE SEQUENCE [LARGE SCALE GENOMIC DNA]</scope>
    <source>
        <strain evidence="3 4">P2</strain>
    </source>
</reference>
<dbReference type="CDD" id="cd04780">
    <property type="entry name" value="HTH_MerR-like_sg5"/>
    <property type="match status" value="1"/>
</dbReference>
<evidence type="ECO:0000313" key="3">
    <source>
        <dbReference type="EMBL" id="WFP16863.1"/>
    </source>
</evidence>
<dbReference type="EMBL" id="CP121252">
    <property type="protein sequence ID" value="WFP16863.1"/>
    <property type="molecule type" value="Genomic_DNA"/>
</dbReference>
<proteinExistence type="predicted"/>
<evidence type="ECO:0000313" key="4">
    <source>
        <dbReference type="Proteomes" id="UP001219037"/>
    </source>
</evidence>
<accession>A0ABY8H883</accession>
<protein>
    <submittedName>
        <fullName evidence="3">MerR family transcriptional regulator</fullName>
    </submittedName>
</protein>
<dbReference type="InterPro" id="IPR000551">
    <property type="entry name" value="MerR-type_HTH_dom"/>
</dbReference>
<feature type="domain" description="HTH merR-type" evidence="2">
    <location>
        <begin position="1"/>
        <end position="72"/>
    </location>
</feature>
<dbReference type="PROSITE" id="PS50937">
    <property type="entry name" value="HTH_MERR_2"/>
    <property type="match status" value="1"/>
</dbReference>
<dbReference type="RefSeq" id="WP_278157976.1">
    <property type="nucleotide sequence ID" value="NZ_CP121252.1"/>
</dbReference>
<keyword evidence="1" id="KW-0238">DNA-binding</keyword>
<evidence type="ECO:0000259" key="2">
    <source>
        <dbReference type="PROSITE" id="PS50937"/>
    </source>
</evidence>
<organism evidence="3 4">
    <name type="scientific">Citricoccus muralis</name>
    <dbReference type="NCBI Taxonomy" id="169134"/>
    <lineage>
        <taxon>Bacteria</taxon>
        <taxon>Bacillati</taxon>
        <taxon>Actinomycetota</taxon>
        <taxon>Actinomycetes</taxon>
        <taxon>Micrococcales</taxon>
        <taxon>Micrococcaceae</taxon>
        <taxon>Citricoccus</taxon>
    </lineage>
</organism>
<dbReference type="InterPro" id="IPR009061">
    <property type="entry name" value="DNA-bd_dom_put_sf"/>
</dbReference>
<dbReference type="SMART" id="SM00422">
    <property type="entry name" value="HTH_MERR"/>
    <property type="match status" value="1"/>
</dbReference>
<dbReference type="PRINTS" id="PR00040">
    <property type="entry name" value="HTHMERR"/>
</dbReference>
<name>A0ABY8H883_9MICC</name>
<gene>
    <name evidence="3" type="ORF">P8192_01685</name>
</gene>
<dbReference type="Proteomes" id="UP001219037">
    <property type="component" value="Chromosome"/>
</dbReference>
<dbReference type="PANTHER" id="PTHR30204:SF98">
    <property type="entry name" value="HTH-TYPE TRANSCRIPTIONAL REGULATOR ADHR"/>
    <property type="match status" value="1"/>
</dbReference>